<protein>
    <submittedName>
        <fullName evidence="3">XdhC family protein</fullName>
    </submittedName>
</protein>
<keyword evidence="4" id="KW-1185">Reference proteome</keyword>
<organism evidence="3 4">
    <name type="scientific">Psychrosphaera algicola</name>
    <dbReference type="NCBI Taxonomy" id="3023714"/>
    <lineage>
        <taxon>Bacteria</taxon>
        <taxon>Pseudomonadati</taxon>
        <taxon>Pseudomonadota</taxon>
        <taxon>Gammaproteobacteria</taxon>
        <taxon>Alteromonadales</taxon>
        <taxon>Pseudoalteromonadaceae</taxon>
        <taxon>Psychrosphaera</taxon>
    </lineage>
</organism>
<dbReference type="PANTHER" id="PTHR30388">
    <property type="entry name" value="ALDEHYDE OXIDOREDUCTASE MOLYBDENUM COFACTOR ASSEMBLY PROTEIN"/>
    <property type="match status" value="1"/>
</dbReference>
<evidence type="ECO:0000313" key="3">
    <source>
        <dbReference type="EMBL" id="MDC2891255.1"/>
    </source>
</evidence>
<evidence type="ECO:0000259" key="2">
    <source>
        <dbReference type="Pfam" id="PF13478"/>
    </source>
</evidence>
<dbReference type="EMBL" id="JAQOMS010000002">
    <property type="protein sequence ID" value="MDC2891255.1"/>
    <property type="molecule type" value="Genomic_DNA"/>
</dbReference>
<feature type="domain" description="XdhC Rossmann" evidence="2">
    <location>
        <begin position="179"/>
        <end position="318"/>
    </location>
</feature>
<dbReference type="Pfam" id="PF13478">
    <property type="entry name" value="XdhC_C"/>
    <property type="match status" value="1"/>
</dbReference>
<dbReference type="InterPro" id="IPR003777">
    <property type="entry name" value="XdhC_CoxI"/>
</dbReference>
<dbReference type="RefSeq" id="WP_215964088.1">
    <property type="nucleotide sequence ID" value="NZ_JAQOMS010000002.1"/>
</dbReference>
<dbReference type="Pfam" id="PF02625">
    <property type="entry name" value="XdhC_CoxI"/>
    <property type="match status" value="1"/>
</dbReference>
<evidence type="ECO:0000313" key="4">
    <source>
        <dbReference type="Proteomes" id="UP001528411"/>
    </source>
</evidence>
<proteinExistence type="predicted"/>
<reference evidence="3 4" key="1">
    <citation type="submission" date="2023-01" db="EMBL/GenBank/DDBJ databases">
        <title>Psychrosphaera sp. nov., isolated from marine algae.</title>
        <authorList>
            <person name="Bayburt H."/>
            <person name="Choi B.J."/>
            <person name="Kim J.M."/>
            <person name="Choi D.G."/>
            <person name="Jeon C.O."/>
        </authorList>
    </citation>
    <scope>NUCLEOTIDE SEQUENCE [LARGE SCALE GENOMIC DNA]</scope>
    <source>
        <strain evidence="3 4">G1-22</strain>
    </source>
</reference>
<dbReference type="InterPro" id="IPR027051">
    <property type="entry name" value="XdhC_Rossmann_dom"/>
</dbReference>
<dbReference type="PANTHER" id="PTHR30388:SF4">
    <property type="entry name" value="MOLYBDENUM COFACTOR INSERTION CHAPERONE PAOD"/>
    <property type="match status" value="1"/>
</dbReference>
<dbReference type="Proteomes" id="UP001528411">
    <property type="component" value="Unassembled WGS sequence"/>
</dbReference>
<evidence type="ECO:0000259" key="1">
    <source>
        <dbReference type="Pfam" id="PF02625"/>
    </source>
</evidence>
<feature type="domain" description="XdhC- CoxI" evidence="1">
    <location>
        <begin position="18"/>
        <end position="81"/>
    </location>
</feature>
<accession>A0ABT5FJ70</accession>
<gene>
    <name evidence="3" type="ORF">PN838_24040</name>
</gene>
<comment type="caution">
    <text evidence="3">The sequence shown here is derived from an EMBL/GenBank/DDBJ whole genome shotgun (WGS) entry which is preliminary data.</text>
</comment>
<name>A0ABT5FJ70_9GAMM</name>
<sequence>MSIRLEKLLDVWHSQIDQHQWILATVIETAGSSYRKTGAMMFINDLGQYYGLISGGCLEPDIMRKARRCWDSGQNQTVCYDMRDEDDIGWQLGIGCGGMVKILLQPINKANNFLELPLLKQQLSERQISHYAQDTTSTFPNNWVVKTGEITSIVNSALSSDALTNSVIEHKFTPAPQIAIFGGGVDAQPLAAMAEVLGWRVIMYDPRVNYAQRDKFVHAEHIVRDKFLDLVGHPSLTQLDAVVIMTHNVKLDGEALLLVQQSSADFVGLLGPKHRTEKVLKSVGISVEDLQKPLSNPIGLDIGGELPESIALSITAEIHAVLENKIAFTQADKKGLKRVG</sequence>
<dbReference type="InterPro" id="IPR052698">
    <property type="entry name" value="MoCofactor_Util/Proc"/>
</dbReference>